<reference evidence="3" key="1">
    <citation type="journal article" date="2019" name="Int. J. Syst. Evol. Microbiol.">
        <title>The Global Catalogue of Microorganisms (GCM) 10K type strain sequencing project: providing services to taxonomists for standard genome sequencing and annotation.</title>
        <authorList>
            <consortium name="The Broad Institute Genomics Platform"/>
            <consortium name="The Broad Institute Genome Sequencing Center for Infectious Disease"/>
            <person name="Wu L."/>
            <person name="Ma J."/>
        </authorList>
    </citation>
    <scope>NUCLEOTIDE SEQUENCE [LARGE SCALE GENOMIC DNA]</scope>
    <source>
        <strain evidence="3">JCM 16548</strain>
    </source>
</reference>
<evidence type="ECO:0000313" key="3">
    <source>
        <dbReference type="Proteomes" id="UP001500051"/>
    </source>
</evidence>
<organism evidence="2 3">
    <name type="scientific">Microlunatus aurantiacus</name>
    <dbReference type="NCBI Taxonomy" id="446786"/>
    <lineage>
        <taxon>Bacteria</taxon>
        <taxon>Bacillati</taxon>
        <taxon>Actinomycetota</taxon>
        <taxon>Actinomycetes</taxon>
        <taxon>Propionibacteriales</taxon>
        <taxon>Propionibacteriaceae</taxon>
        <taxon>Microlunatus</taxon>
    </lineage>
</organism>
<name>A0ABP7DJ61_9ACTN</name>
<feature type="domain" description="DUF1707" evidence="1">
    <location>
        <begin position="21"/>
        <end position="72"/>
    </location>
</feature>
<dbReference type="Pfam" id="PF08044">
    <property type="entry name" value="DUF1707"/>
    <property type="match status" value="1"/>
</dbReference>
<keyword evidence="3" id="KW-1185">Reference proteome</keyword>
<comment type="caution">
    <text evidence="2">The sequence shown here is derived from an EMBL/GenBank/DDBJ whole genome shotgun (WGS) entry which is preliminary data.</text>
</comment>
<gene>
    <name evidence="2" type="ORF">GCM10022204_23200</name>
</gene>
<dbReference type="EMBL" id="BAAAYX010000009">
    <property type="protein sequence ID" value="GAA3705122.1"/>
    <property type="molecule type" value="Genomic_DNA"/>
</dbReference>
<proteinExistence type="predicted"/>
<evidence type="ECO:0000313" key="2">
    <source>
        <dbReference type="EMBL" id="GAA3705122.1"/>
    </source>
</evidence>
<dbReference type="PANTHER" id="PTHR40763">
    <property type="entry name" value="MEMBRANE PROTEIN-RELATED"/>
    <property type="match status" value="1"/>
</dbReference>
<evidence type="ECO:0000259" key="1">
    <source>
        <dbReference type="Pfam" id="PF08044"/>
    </source>
</evidence>
<accession>A0ABP7DJ61</accession>
<dbReference type="InterPro" id="IPR012551">
    <property type="entry name" value="DUF1707_SHOCT-like"/>
</dbReference>
<dbReference type="PANTHER" id="PTHR40763:SF5">
    <property type="entry name" value="MEMBRANE PROTEIN"/>
    <property type="match status" value="1"/>
</dbReference>
<sequence>MLRPLARVLAMTQESVPGGQLRVGHAEREVVTTILQEAAADGRLQMDELEERLDVALQAKTYGELETLVADLSADLPWRSRRLAAAVVQGPPTPGFSREDPLRLDGGVSSEKRDGVWVVAPFLRISSGAGTVKLNCLQARPAAPVIEVEVVAGAGSVTIIVPDGWAANDDRLGKGMGSKSIKVSREPAPGAPLLVLYGNVGLGSLKVRPPSGRELRKITG</sequence>
<protein>
    <recommendedName>
        <fullName evidence="1">DUF1707 domain-containing protein</fullName>
    </recommendedName>
</protein>
<dbReference type="Proteomes" id="UP001500051">
    <property type="component" value="Unassembled WGS sequence"/>
</dbReference>